<dbReference type="KEGG" id="cvr:CHLNCDRAFT_53340"/>
<evidence type="ECO:0000259" key="18">
    <source>
        <dbReference type="PROSITE" id="PS51762"/>
    </source>
</evidence>
<evidence type="ECO:0000256" key="2">
    <source>
        <dbReference type="ARBA" id="ARBA00004606"/>
    </source>
</evidence>
<evidence type="ECO:0000256" key="6">
    <source>
        <dbReference type="ARBA" id="ARBA00022968"/>
    </source>
</evidence>
<feature type="compositionally biased region" description="Pro residues" evidence="17">
    <location>
        <begin position="1256"/>
        <end position="1295"/>
    </location>
</feature>
<dbReference type="Pfam" id="PF02045">
    <property type="entry name" value="CBFB_NFYA"/>
    <property type="match status" value="1"/>
</dbReference>
<keyword evidence="14" id="KW-0539">Nucleus</keyword>
<reference evidence="19 20" key="1">
    <citation type="journal article" date="2010" name="Plant Cell">
        <title>The Chlorella variabilis NC64A genome reveals adaptation to photosymbiosis, coevolution with viruses, and cryptic sex.</title>
        <authorList>
            <person name="Blanc G."/>
            <person name="Duncan G."/>
            <person name="Agarkova I."/>
            <person name="Borodovsky M."/>
            <person name="Gurnon J."/>
            <person name="Kuo A."/>
            <person name="Lindquist E."/>
            <person name="Lucas S."/>
            <person name="Pangilinan J."/>
            <person name="Polle J."/>
            <person name="Salamov A."/>
            <person name="Terry A."/>
            <person name="Yamada T."/>
            <person name="Dunigan D.D."/>
            <person name="Grigoriev I.V."/>
            <person name="Claverie J.M."/>
            <person name="Van Etten J.L."/>
        </authorList>
    </citation>
    <scope>NUCLEOTIDE SEQUENCE [LARGE SCALE GENOMIC DNA]</scope>
    <source>
        <strain evidence="19 20">NC64A</strain>
    </source>
</reference>
<organism evidence="20">
    <name type="scientific">Chlorella variabilis</name>
    <name type="common">Green alga</name>
    <dbReference type="NCBI Taxonomy" id="554065"/>
    <lineage>
        <taxon>Eukaryota</taxon>
        <taxon>Viridiplantae</taxon>
        <taxon>Chlorophyta</taxon>
        <taxon>core chlorophytes</taxon>
        <taxon>Trebouxiophyceae</taxon>
        <taxon>Chlorellales</taxon>
        <taxon>Chlorellaceae</taxon>
        <taxon>Chlorella clade</taxon>
        <taxon>Chlorella</taxon>
    </lineage>
</organism>
<dbReference type="GO" id="GO:0005634">
    <property type="term" value="C:nucleus"/>
    <property type="evidence" value="ECO:0007669"/>
    <property type="project" value="UniProtKB-SubCell"/>
</dbReference>
<feature type="region of interest" description="Disordered" evidence="17">
    <location>
        <begin position="1244"/>
        <end position="1344"/>
    </location>
</feature>
<evidence type="ECO:0000256" key="15">
    <source>
        <dbReference type="ARBA" id="ARBA00023316"/>
    </source>
</evidence>
<protein>
    <recommendedName>
        <fullName evidence="18">GH16 domain-containing protein</fullName>
    </recommendedName>
</protein>
<keyword evidence="5" id="KW-0677">Repeat</keyword>
<keyword evidence="11" id="KW-1015">Disulfide bond</keyword>
<feature type="compositionally biased region" description="Low complexity" evidence="17">
    <location>
        <begin position="1320"/>
        <end position="1339"/>
    </location>
</feature>
<keyword evidence="6" id="KW-0735">Signal-anchor</keyword>
<dbReference type="InterPro" id="IPR002110">
    <property type="entry name" value="Ankyrin_rpt"/>
</dbReference>
<sequence length="1521" mass="160663">MVCLHFNRRVARALVEEGFRLDRKEGFHASYILLDLPWDEDGLRQRLGEELHAAVQRDDRTALRALLAAADGGDAVRARSDRGWTLMMEAAARDRAALVHELLPHFDLEAVDAQGATVHALAAWNGADAALRALGPYRGTVGRDGRYTALHQAASAGRASTVHLLLEQGPDDGGSTCSTGETPLHRAAAQGHTAVSAAVNARTNAGWTPLFLAARAGSVEALVALLDGGADPLVPVGPAAHRRLCWEALCLSEGVSTEQHGAAAEALLHCTLRCVAQQGRPWRGWTEGSLLGALTPLHLVALCGDAASIRQAVAAPGAAALLTQRTGGVLGGANRLTALELVIDLYSGLPERGGAALWQAVAPPLLPSYGSAAPLAEMLVSDRLRGGGAIVTPQLLAAGALGADTGVVRRLAQLGYGPSRGEDLAAAVAQLAAALRAHADGCGGGGGGGAAKDRSMMDALKKVTTKQCMKLPGSVLSDFLANGVGSAVLQFIQDHHDKVPHLVLSLMGQCLTVCIIPLRSFTYIVFIFQFYDQISVIPSSSLCTSSAQACSNLSSESIAALSIVPVRPSTINPRYCRPTRRAQPNWQRLLAACRCPSCELLTLPGARSNNLRVGLSGSAGGGQRGMKGRELRGPCAALLPLLTALLATCVDHARAQDCAAQLRAAAGAGATTEWIDPATPDDACTAQLCTGDYAACNLVFSDEFETPGQAFGPAAGNPRWTAERMWYWVTEDIEVYLPEQVTTEGGAAVITVDRVAAGQPNATALAQRPDGAVWNASSAFKSGFVDSWNKFCFTGGYLEARLQLPGDEVVSGFWPALWLMGNLGRAGRAQSTAGMWPFTYDTCGGGDAGPTQQAISACPDPPGFDRTKFGLVPGQGRGAPEIDLVEVMVGSSRRLKPGQRPPDPKPGQQVYPHNLLTLQACGAACDGAALLAPPSLAPPLTAPPLPNGTTWTDEGKPGPGQYLPQDFLPEGMVTETAWWKGPFTEANDSQQTRPGSLYQDAVGAYASLEPSFWTAYHTFGLVGGLAGLWHAAHWVPGQYIRWYIDGTLVYEVGSEALRAQTNSTGYTTYERLVPLEPMYIIFNLAMSNSFGYVDLEKLEFPSQYKVDYIRVFQNASAVNLGCSPKDFPTQQYLACNRDKYLLTEEDQGLVQGACLQAPSCRQEANVNFEGGDIPSGDGQTFVQPRQLGSARECCQACQAMPACGAYVYSTSQQTCFFKAPTGWTKAPVADQQWGALAGVVYDAGESWPRGTEGSGGPPPPAPDGSPSAPPQPPSGGSGVPPPAPDGDGAAPPPRPSSGSSAMPPPPDTDEASPAPPPAPSSGGARSGGRAALQLAALPGEHPGRACGRAKVEAAAYHAAAQQQAGASGGLLHVNPKQLACILRRRSKRQKQEAENKLPRVRQPYINKKLHTHATGRLRGSHGKFLSNAEAAEQERRRAAEPADRADTCLGRQPEHEEEGQEEPLEQQEEGLDEQEQQEQEEEEGEGLEEEGGSEDEPQEASPAEARAQQQQQQQHDPADRS</sequence>
<feature type="region of interest" description="Disordered" evidence="17">
    <location>
        <begin position="939"/>
        <end position="966"/>
    </location>
</feature>
<dbReference type="Pfam" id="PF14295">
    <property type="entry name" value="PAN_4"/>
    <property type="match status" value="1"/>
</dbReference>
<dbReference type="Gene3D" id="1.25.40.20">
    <property type="entry name" value="Ankyrin repeat-containing domain"/>
    <property type="match status" value="3"/>
</dbReference>
<dbReference type="PRINTS" id="PR00616">
    <property type="entry name" value="CCAATSUBUNTB"/>
</dbReference>
<evidence type="ECO:0000256" key="4">
    <source>
        <dbReference type="ARBA" id="ARBA00022692"/>
    </source>
</evidence>
<keyword evidence="20" id="KW-1185">Reference proteome</keyword>
<dbReference type="PROSITE" id="PS51152">
    <property type="entry name" value="NFYA_HAP2_2"/>
    <property type="match status" value="1"/>
</dbReference>
<dbReference type="InterPro" id="IPR005629">
    <property type="entry name" value="Skn1/Kre6/Sbg1"/>
</dbReference>
<proteinExistence type="inferred from homology"/>
<dbReference type="Gene3D" id="2.60.120.200">
    <property type="match status" value="2"/>
</dbReference>
<feature type="repeat" description="ANK" evidence="16">
    <location>
        <begin position="205"/>
        <end position="231"/>
    </location>
</feature>
<keyword evidence="9" id="KW-0238">DNA-binding</keyword>
<keyword evidence="16" id="KW-0040">ANK repeat</keyword>
<dbReference type="SMART" id="SM00521">
    <property type="entry name" value="CBF"/>
    <property type="match status" value="1"/>
</dbReference>
<dbReference type="EMBL" id="GL433849">
    <property type="protein sequence ID" value="EFN53857.1"/>
    <property type="molecule type" value="Genomic_DNA"/>
</dbReference>
<dbReference type="GO" id="GO:0006078">
    <property type="term" value="P:(1-&gt;6)-beta-D-glucan biosynthetic process"/>
    <property type="evidence" value="ECO:0007669"/>
    <property type="project" value="TreeGrafter"/>
</dbReference>
<keyword evidence="12" id="KW-0804">Transcription</keyword>
<dbReference type="Gene3D" id="6.10.250.2430">
    <property type="match status" value="1"/>
</dbReference>
<keyword evidence="4" id="KW-0812">Transmembrane</keyword>
<keyword evidence="10" id="KW-0472">Membrane</keyword>
<evidence type="ECO:0000256" key="17">
    <source>
        <dbReference type="SAM" id="MobiDB-lite"/>
    </source>
</evidence>
<dbReference type="Pfam" id="PF03935">
    <property type="entry name" value="SKN1_KRE6_Sbg1"/>
    <property type="match status" value="2"/>
</dbReference>
<evidence type="ECO:0000256" key="7">
    <source>
        <dbReference type="ARBA" id="ARBA00022989"/>
    </source>
</evidence>
<dbReference type="GO" id="GO:0005789">
    <property type="term" value="C:endoplasmic reticulum membrane"/>
    <property type="evidence" value="ECO:0007669"/>
    <property type="project" value="TreeGrafter"/>
</dbReference>
<dbReference type="GO" id="GO:0071555">
    <property type="term" value="P:cell wall organization"/>
    <property type="evidence" value="ECO:0007669"/>
    <property type="project" value="UniProtKB-KW"/>
</dbReference>
<evidence type="ECO:0000256" key="8">
    <source>
        <dbReference type="ARBA" id="ARBA00023015"/>
    </source>
</evidence>
<evidence type="ECO:0000256" key="13">
    <source>
        <dbReference type="ARBA" id="ARBA00023180"/>
    </source>
</evidence>
<dbReference type="OrthoDB" id="522664at2759"/>
<dbReference type="SUPFAM" id="SSF49899">
    <property type="entry name" value="Concanavalin A-like lectins/glucanases"/>
    <property type="match status" value="1"/>
</dbReference>
<dbReference type="SUPFAM" id="SSF48403">
    <property type="entry name" value="Ankyrin repeat"/>
    <property type="match status" value="1"/>
</dbReference>
<dbReference type="InParanoid" id="E1ZJG5"/>
<dbReference type="InterPro" id="IPR000177">
    <property type="entry name" value="Apple"/>
</dbReference>
<dbReference type="Pfam" id="PF12796">
    <property type="entry name" value="Ank_2"/>
    <property type="match status" value="1"/>
</dbReference>
<dbReference type="Gene3D" id="3.50.4.10">
    <property type="entry name" value="Hepatocyte Growth Factor"/>
    <property type="match status" value="1"/>
</dbReference>
<dbReference type="InterPro" id="IPR036770">
    <property type="entry name" value="Ankyrin_rpt-contain_sf"/>
</dbReference>
<dbReference type="GO" id="GO:0003700">
    <property type="term" value="F:DNA-binding transcription factor activity"/>
    <property type="evidence" value="ECO:0007669"/>
    <property type="project" value="InterPro"/>
</dbReference>
<evidence type="ECO:0000256" key="10">
    <source>
        <dbReference type="ARBA" id="ARBA00023136"/>
    </source>
</evidence>
<dbReference type="PROSITE" id="PS50297">
    <property type="entry name" value="ANK_REP_REGION"/>
    <property type="match status" value="2"/>
</dbReference>
<evidence type="ECO:0000256" key="5">
    <source>
        <dbReference type="ARBA" id="ARBA00022737"/>
    </source>
</evidence>
<feature type="compositionally biased region" description="Low complexity" evidence="17">
    <location>
        <begin position="1499"/>
        <end position="1515"/>
    </location>
</feature>
<evidence type="ECO:0000256" key="9">
    <source>
        <dbReference type="ARBA" id="ARBA00023125"/>
    </source>
</evidence>
<dbReference type="GO" id="GO:0003677">
    <property type="term" value="F:DNA binding"/>
    <property type="evidence" value="ECO:0007669"/>
    <property type="project" value="UniProtKB-KW"/>
</dbReference>
<evidence type="ECO:0000256" key="12">
    <source>
        <dbReference type="ARBA" id="ARBA00023163"/>
    </source>
</evidence>
<keyword evidence="15" id="KW-0961">Cell wall biogenesis/degradation</keyword>
<evidence type="ECO:0000256" key="3">
    <source>
        <dbReference type="ARBA" id="ARBA00010962"/>
    </source>
</evidence>
<dbReference type="InterPro" id="IPR013320">
    <property type="entry name" value="ConA-like_dom_sf"/>
</dbReference>
<dbReference type="CDD" id="cd01100">
    <property type="entry name" value="APPLE_Factor_XI_like"/>
    <property type="match status" value="1"/>
</dbReference>
<evidence type="ECO:0000256" key="16">
    <source>
        <dbReference type="PROSITE-ProRule" id="PRU00023"/>
    </source>
</evidence>
<feature type="compositionally biased region" description="Basic residues" evidence="17">
    <location>
        <begin position="1407"/>
        <end position="1421"/>
    </location>
</feature>
<dbReference type="GeneID" id="17353384"/>
<dbReference type="GO" id="GO:0005576">
    <property type="term" value="C:extracellular region"/>
    <property type="evidence" value="ECO:0007669"/>
    <property type="project" value="InterPro"/>
</dbReference>
<dbReference type="RefSeq" id="XP_005845959.1">
    <property type="nucleotide sequence ID" value="XM_005845897.1"/>
</dbReference>
<dbReference type="eggNOG" id="KOG4177">
    <property type="taxonomic scope" value="Eukaryota"/>
</dbReference>
<feature type="repeat" description="ANK" evidence="16">
    <location>
        <begin position="145"/>
        <end position="171"/>
    </location>
</feature>
<gene>
    <name evidence="19" type="ORF">CHLNCDRAFT_53340</name>
</gene>
<keyword evidence="13" id="KW-0325">Glycoprotein</keyword>
<name>E1ZJG5_CHLVA</name>
<keyword evidence="8" id="KW-0805">Transcription regulation</keyword>
<evidence type="ECO:0000313" key="20">
    <source>
        <dbReference type="Proteomes" id="UP000008141"/>
    </source>
</evidence>
<dbReference type="PANTHER" id="PTHR31361:SF1">
    <property type="entry name" value="BETA-GLUCAN SYNTHESIS-ASSOCIATED PROTEIN KRE6-RELATED"/>
    <property type="match status" value="1"/>
</dbReference>
<accession>E1ZJG5</accession>
<dbReference type="PANTHER" id="PTHR31361">
    <property type="entry name" value="BETA-GLUCAN SYNTHESIS-ASSOCIATED PROTEIN KRE6-RELATED"/>
    <property type="match status" value="1"/>
</dbReference>
<evidence type="ECO:0000256" key="11">
    <source>
        <dbReference type="ARBA" id="ARBA00023157"/>
    </source>
</evidence>
<feature type="domain" description="GH16" evidence="18">
    <location>
        <begin position="672"/>
        <end position="1117"/>
    </location>
</feature>
<evidence type="ECO:0000256" key="1">
    <source>
        <dbReference type="ARBA" id="ARBA00004123"/>
    </source>
</evidence>
<dbReference type="GO" id="GO:0015926">
    <property type="term" value="F:glucosidase activity"/>
    <property type="evidence" value="ECO:0007669"/>
    <property type="project" value="TreeGrafter"/>
</dbReference>
<evidence type="ECO:0000256" key="14">
    <source>
        <dbReference type="ARBA" id="ARBA00023242"/>
    </source>
</evidence>
<dbReference type="eggNOG" id="KOG1561">
    <property type="taxonomic scope" value="Eukaryota"/>
</dbReference>
<feature type="compositionally biased region" description="Basic and acidic residues" evidence="17">
    <location>
        <begin position="1432"/>
        <end position="1446"/>
    </location>
</feature>
<comment type="subcellular location">
    <subcellularLocation>
        <location evidence="2">Membrane</location>
        <topology evidence="2">Single-pass type II membrane protein</topology>
    </subcellularLocation>
    <subcellularLocation>
        <location evidence="1">Nucleus</location>
    </subcellularLocation>
</comment>
<dbReference type="InterPro" id="IPR001289">
    <property type="entry name" value="NFYA"/>
</dbReference>
<evidence type="ECO:0000313" key="19">
    <source>
        <dbReference type="EMBL" id="EFN53857.1"/>
    </source>
</evidence>
<feature type="compositionally biased region" description="Acidic residues" evidence="17">
    <location>
        <begin position="1455"/>
        <end position="1498"/>
    </location>
</feature>
<dbReference type="InterPro" id="IPR000757">
    <property type="entry name" value="Beta-glucanase-like"/>
</dbReference>
<dbReference type="PROSITE" id="PS50088">
    <property type="entry name" value="ANK_REPEAT"/>
    <property type="match status" value="2"/>
</dbReference>
<dbReference type="Proteomes" id="UP000008141">
    <property type="component" value="Unassembled WGS sequence"/>
</dbReference>
<dbReference type="PROSITE" id="PS51762">
    <property type="entry name" value="GH16_2"/>
    <property type="match status" value="1"/>
</dbReference>
<feature type="region of interest" description="Disordered" evidence="17">
    <location>
        <begin position="1383"/>
        <end position="1521"/>
    </location>
</feature>
<dbReference type="InterPro" id="IPR003609">
    <property type="entry name" value="Pan_app"/>
</dbReference>
<keyword evidence="7" id="KW-1133">Transmembrane helix</keyword>
<comment type="similarity">
    <text evidence="3">Belongs to the SKN1/KRE6 family.</text>
</comment>
<dbReference type="SMART" id="SM00248">
    <property type="entry name" value="ANK"/>
    <property type="match status" value="3"/>
</dbReference>
<dbReference type="GO" id="GO:0005886">
    <property type="term" value="C:plasma membrane"/>
    <property type="evidence" value="ECO:0007669"/>
    <property type="project" value="TreeGrafter"/>
</dbReference>
<dbReference type="GO" id="GO:0006508">
    <property type="term" value="P:proteolysis"/>
    <property type="evidence" value="ECO:0007669"/>
    <property type="project" value="InterPro"/>
</dbReference>